<evidence type="ECO:0000256" key="4">
    <source>
        <dbReference type="ARBA" id="ARBA00022989"/>
    </source>
</evidence>
<dbReference type="EMBL" id="ADVG01000004">
    <property type="protein sequence ID" value="EFH81794.1"/>
    <property type="molecule type" value="Genomic_DNA"/>
</dbReference>
<evidence type="ECO:0000256" key="5">
    <source>
        <dbReference type="ARBA" id="ARBA00023136"/>
    </source>
</evidence>
<evidence type="ECO:0000256" key="1">
    <source>
        <dbReference type="ARBA" id="ARBA00004651"/>
    </source>
</evidence>
<dbReference type="RefSeq" id="WP_007919372.1">
    <property type="nucleotide sequence ID" value="NZ_ADVG01000004.1"/>
</dbReference>
<evidence type="ECO:0000313" key="10">
    <source>
        <dbReference type="EMBL" id="EFH81794.1"/>
    </source>
</evidence>
<dbReference type="eggNOG" id="COG1289">
    <property type="taxonomic scope" value="Bacteria"/>
</dbReference>
<sequence>MAYGLNTEITSWFSALRASGRTVLRIDRSQIMAIQALYSTLGFVIPLALGVATGHVIEGVSIAGGAASLGSVALDASSSARTRTMFLACVGIAVSAFVGSVTSQIDWLAILVIGIWGFGAGMLVALNRFAMIIGLQSTVALIILAHFKLDPLQAALQALLMFIGALFQAGLGLLAARWQRTKFERLALAAAYRRLAAYASDPGGTFPQTRDALSNAQTILAESNIPEREGNVLYGLLEAAERIRLYCFALQQLRKSIGEDDERRAHCLSYLDQVLEATAEELDNIADELDPRKGFVRFRKPQQQLKEALTALRQEPGAFRDEASMQQILEYSGALRDQLHATKKLAKSLRYKQLHPPKGLLGSFRNRRSNRLQWRNALVMLRANLSLESAIFRHAIRLGVTLALATALYRIGPWPIERGYWIPLTALLVLKPDFSTTFTRGLARTLGTMLGAALTSLLIALMAPANEILVLVDAVVAYLAFTFLYANYAIFSAFVTMEIVFLLSFVIPQPLITALDRAIDTLMGGILALIAYAVWPTWQLKQVPLDLAAHLDSLCSYGSAVLTAYVNTSTYDPAQFHELLQQARLARSNADASIRRSLEEPVSHHFDPDLAQSLLEAEDTIVQSLLALEAHLLAHPVNHKLREMVSFKQEYEEALHLLAEAIREQRPVKQLPPIKETLHDLDDAVKARAYAECPDIRAIIAELRRIVDTITLMAQLLAEREKLRHKRYSE</sequence>
<evidence type="ECO:0000259" key="9">
    <source>
        <dbReference type="Pfam" id="PF13515"/>
    </source>
</evidence>
<protein>
    <submittedName>
        <fullName evidence="10">Uncharacterized protein</fullName>
    </submittedName>
</protein>
<gene>
    <name evidence="10" type="ORF">Krac_2543</name>
</gene>
<feature type="domain" description="Integral membrane protein YccS N-terminal" evidence="8">
    <location>
        <begin position="86"/>
        <end position="225"/>
    </location>
</feature>
<evidence type="ECO:0000256" key="2">
    <source>
        <dbReference type="ARBA" id="ARBA00022475"/>
    </source>
</evidence>
<dbReference type="Pfam" id="PF12805">
    <property type="entry name" value="FUSC-like"/>
    <property type="match status" value="1"/>
</dbReference>
<reference evidence="10 11" key="1">
    <citation type="journal article" date="2011" name="Stand. Genomic Sci.">
        <title>Non-contiguous finished genome sequence and contextual data of the filamentous soil bacterium Ktedonobacter racemifer type strain (SOSP1-21).</title>
        <authorList>
            <person name="Chang Y.J."/>
            <person name="Land M."/>
            <person name="Hauser L."/>
            <person name="Chertkov O."/>
            <person name="Del Rio T.G."/>
            <person name="Nolan M."/>
            <person name="Copeland A."/>
            <person name="Tice H."/>
            <person name="Cheng J.F."/>
            <person name="Lucas S."/>
            <person name="Han C."/>
            <person name="Goodwin L."/>
            <person name="Pitluck S."/>
            <person name="Ivanova N."/>
            <person name="Ovchinikova G."/>
            <person name="Pati A."/>
            <person name="Chen A."/>
            <person name="Palaniappan K."/>
            <person name="Mavromatis K."/>
            <person name="Liolios K."/>
            <person name="Brettin T."/>
            <person name="Fiebig A."/>
            <person name="Rohde M."/>
            <person name="Abt B."/>
            <person name="Goker M."/>
            <person name="Detter J.C."/>
            <person name="Woyke T."/>
            <person name="Bristow J."/>
            <person name="Eisen J.A."/>
            <person name="Markowitz V."/>
            <person name="Hugenholtz P."/>
            <person name="Kyrpides N.C."/>
            <person name="Klenk H.P."/>
            <person name="Lapidus A."/>
        </authorList>
    </citation>
    <scope>NUCLEOTIDE SEQUENCE [LARGE SCALE GENOMIC DNA]</scope>
    <source>
        <strain evidence="11">DSM 44963</strain>
    </source>
</reference>
<dbReference type="Pfam" id="PF13515">
    <property type="entry name" value="FUSC_2"/>
    <property type="match status" value="1"/>
</dbReference>
<comment type="similarity">
    <text evidence="6">Belongs to the YccS/YhfK family.</text>
</comment>
<feature type="domain" description="Integral membrane bound transporter" evidence="9">
    <location>
        <begin position="408"/>
        <end position="530"/>
    </location>
</feature>
<keyword evidence="2" id="KW-1003">Cell membrane</keyword>
<proteinExistence type="inferred from homology"/>
<keyword evidence="5 7" id="KW-0472">Membrane</keyword>
<comment type="caution">
    <text evidence="10">The sequence shown here is derived from an EMBL/GenBank/DDBJ whole genome shotgun (WGS) entry which is preliminary data.</text>
</comment>
<evidence type="ECO:0000313" key="11">
    <source>
        <dbReference type="Proteomes" id="UP000004508"/>
    </source>
</evidence>
<dbReference type="InParanoid" id="D6TZ04"/>
<dbReference type="Proteomes" id="UP000004508">
    <property type="component" value="Unassembled WGS sequence"/>
</dbReference>
<organism evidence="10 11">
    <name type="scientific">Ktedonobacter racemifer DSM 44963</name>
    <dbReference type="NCBI Taxonomy" id="485913"/>
    <lineage>
        <taxon>Bacteria</taxon>
        <taxon>Bacillati</taxon>
        <taxon>Chloroflexota</taxon>
        <taxon>Ktedonobacteria</taxon>
        <taxon>Ktedonobacterales</taxon>
        <taxon>Ktedonobacteraceae</taxon>
        <taxon>Ktedonobacter</taxon>
    </lineage>
</organism>
<dbReference type="GO" id="GO:0005886">
    <property type="term" value="C:plasma membrane"/>
    <property type="evidence" value="ECO:0007669"/>
    <property type="project" value="UniProtKB-SubCell"/>
</dbReference>
<dbReference type="FunCoup" id="D6TZ04">
    <property type="interactions" value="22"/>
</dbReference>
<dbReference type="PANTHER" id="PTHR30509:SF9">
    <property type="entry name" value="MULTIDRUG RESISTANCE PROTEIN MDTO"/>
    <property type="match status" value="1"/>
</dbReference>
<dbReference type="OrthoDB" id="128040at2"/>
<dbReference type="AlphaFoldDB" id="D6TZ04"/>
<feature type="transmembrane region" description="Helical" evidence="7">
    <location>
        <begin position="107"/>
        <end position="125"/>
    </location>
</feature>
<feature type="transmembrane region" description="Helical" evidence="7">
    <location>
        <begin position="84"/>
        <end position="101"/>
    </location>
</feature>
<feature type="transmembrane region" description="Helical" evidence="7">
    <location>
        <begin position="519"/>
        <end position="538"/>
    </location>
</feature>
<keyword evidence="3 7" id="KW-0812">Transmembrane</keyword>
<dbReference type="PANTHER" id="PTHR30509">
    <property type="entry name" value="P-HYDROXYBENZOIC ACID EFFLUX PUMP SUBUNIT-RELATED"/>
    <property type="match status" value="1"/>
</dbReference>
<feature type="transmembrane region" description="Helical" evidence="7">
    <location>
        <begin position="31"/>
        <end position="53"/>
    </location>
</feature>
<comment type="subcellular location">
    <subcellularLocation>
        <location evidence="1">Cell membrane</location>
        <topology evidence="1">Multi-pass membrane protein</topology>
    </subcellularLocation>
</comment>
<dbReference type="STRING" id="485913.Krac_2543"/>
<accession>D6TZ04</accession>
<feature type="transmembrane region" description="Helical" evidence="7">
    <location>
        <begin position="155"/>
        <end position="176"/>
    </location>
</feature>
<feature type="transmembrane region" description="Helical" evidence="7">
    <location>
        <begin position="446"/>
        <end position="465"/>
    </location>
</feature>
<name>D6TZ04_KTERA</name>
<dbReference type="InterPro" id="IPR032692">
    <property type="entry name" value="YccS_N"/>
</dbReference>
<evidence type="ECO:0000256" key="7">
    <source>
        <dbReference type="SAM" id="Phobius"/>
    </source>
</evidence>
<dbReference type="InterPro" id="IPR049453">
    <property type="entry name" value="Memb_transporter_dom"/>
</dbReference>
<evidence type="ECO:0000256" key="3">
    <source>
        <dbReference type="ARBA" id="ARBA00022692"/>
    </source>
</evidence>
<feature type="transmembrane region" description="Helical" evidence="7">
    <location>
        <begin position="485"/>
        <end position="507"/>
    </location>
</feature>
<evidence type="ECO:0000259" key="8">
    <source>
        <dbReference type="Pfam" id="PF12805"/>
    </source>
</evidence>
<keyword evidence="4 7" id="KW-1133">Transmembrane helix</keyword>
<keyword evidence="11" id="KW-1185">Reference proteome</keyword>
<evidence type="ECO:0000256" key="6">
    <source>
        <dbReference type="ARBA" id="ARBA00043993"/>
    </source>
</evidence>